<dbReference type="InterPro" id="IPR000719">
    <property type="entry name" value="Prot_kinase_dom"/>
</dbReference>
<dbReference type="PROSITE" id="PS00108">
    <property type="entry name" value="PROTEIN_KINASE_ST"/>
    <property type="match status" value="1"/>
</dbReference>
<dbReference type="GO" id="GO:0004672">
    <property type="term" value="F:protein kinase activity"/>
    <property type="evidence" value="ECO:0007669"/>
    <property type="project" value="InterPro"/>
</dbReference>
<reference evidence="4" key="2">
    <citation type="submission" date="2025-08" db="UniProtKB">
        <authorList>
            <consortium name="RefSeq"/>
        </authorList>
    </citation>
    <scope>IDENTIFICATION</scope>
    <source>
        <tissue evidence="4">Leaf</tissue>
    </source>
</reference>
<proteinExistence type="predicted"/>
<dbReference type="GO" id="GO:0016020">
    <property type="term" value="C:membrane"/>
    <property type="evidence" value="ECO:0007669"/>
    <property type="project" value="UniProtKB-SubCell"/>
</dbReference>
<feature type="region of interest" description="Disordered" evidence="1">
    <location>
        <begin position="257"/>
        <end position="296"/>
    </location>
</feature>
<dbReference type="Gene3D" id="3.30.200.20">
    <property type="entry name" value="Phosphorylase Kinase, domain 1"/>
    <property type="match status" value="1"/>
</dbReference>
<evidence type="ECO:0000256" key="1">
    <source>
        <dbReference type="SAM" id="MobiDB-lite"/>
    </source>
</evidence>
<dbReference type="PANTHER" id="PTHR27006">
    <property type="entry name" value="PROMASTIGOTE SURFACE ANTIGEN PROTEIN PSA"/>
    <property type="match status" value="1"/>
</dbReference>
<dbReference type="InterPro" id="IPR008271">
    <property type="entry name" value="Ser/Thr_kinase_AS"/>
</dbReference>
<evidence type="ECO:0000313" key="3">
    <source>
        <dbReference type="Proteomes" id="UP000813463"/>
    </source>
</evidence>
<dbReference type="AlphaFoldDB" id="A0A9R0JEW2"/>
<reference evidence="3" key="1">
    <citation type="journal article" date="2021" name="Nat. Commun.">
        <title>Genomic analyses provide insights into spinach domestication and the genetic basis of agronomic traits.</title>
        <authorList>
            <person name="Cai X."/>
            <person name="Sun X."/>
            <person name="Xu C."/>
            <person name="Sun H."/>
            <person name="Wang X."/>
            <person name="Ge C."/>
            <person name="Zhang Z."/>
            <person name="Wang Q."/>
            <person name="Fei Z."/>
            <person name="Jiao C."/>
            <person name="Wang Q."/>
        </authorList>
    </citation>
    <scope>NUCLEOTIDE SEQUENCE [LARGE SCALE GENOMIC DNA]</scope>
    <source>
        <strain evidence="3">cv. Varoflay</strain>
    </source>
</reference>
<accession>A0A9R0JEW2</accession>
<protein>
    <submittedName>
        <fullName evidence="4">Cysteine-rich receptor-like protein kinase 44</fullName>
    </submittedName>
</protein>
<dbReference type="Proteomes" id="UP000813463">
    <property type="component" value="Chromosome 6"/>
</dbReference>
<dbReference type="GO" id="GO:0005524">
    <property type="term" value="F:ATP binding"/>
    <property type="evidence" value="ECO:0007669"/>
    <property type="project" value="UniProtKB-KW"/>
</dbReference>
<evidence type="ECO:0000313" key="4">
    <source>
        <dbReference type="RefSeq" id="XP_021866571.2"/>
    </source>
</evidence>
<dbReference type="SMART" id="SM00220">
    <property type="entry name" value="S_TKc"/>
    <property type="match status" value="1"/>
</dbReference>
<dbReference type="KEGG" id="soe:110805283"/>
<dbReference type="Pfam" id="PF00069">
    <property type="entry name" value="Pkinase"/>
    <property type="match status" value="1"/>
</dbReference>
<dbReference type="Gene3D" id="1.10.510.10">
    <property type="entry name" value="Transferase(Phosphotransferase) domain 1"/>
    <property type="match status" value="1"/>
</dbReference>
<feature type="domain" description="Protein kinase" evidence="2">
    <location>
        <begin position="1"/>
        <end position="247"/>
    </location>
</feature>
<dbReference type="GeneID" id="110805283"/>
<dbReference type="SUPFAM" id="SSF56112">
    <property type="entry name" value="Protein kinase-like (PK-like)"/>
    <property type="match status" value="1"/>
</dbReference>
<dbReference type="InterPro" id="IPR011009">
    <property type="entry name" value="Kinase-like_dom_sf"/>
</dbReference>
<dbReference type="PANTHER" id="PTHR27006:SF586">
    <property type="entry name" value="CYSTEINE-RICH RECEPTOR-LIKE PROTEIN KINASE 10"/>
    <property type="match status" value="1"/>
</dbReference>
<dbReference type="RefSeq" id="XP_021866571.2">
    <property type="nucleotide sequence ID" value="XM_022010879.2"/>
</dbReference>
<dbReference type="PROSITE" id="PS50011">
    <property type="entry name" value="PROTEIN_KINASE_DOM"/>
    <property type="match status" value="1"/>
</dbReference>
<organism evidence="3 4">
    <name type="scientific">Spinacia oleracea</name>
    <name type="common">Spinach</name>
    <dbReference type="NCBI Taxonomy" id="3562"/>
    <lineage>
        <taxon>Eukaryota</taxon>
        <taxon>Viridiplantae</taxon>
        <taxon>Streptophyta</taxon>
        <taxon>Embryophyta</taxon>
        <taxon>Tracheophyta</taxon>
        <taxon>Spermatophyta</taxon>
        <taxon>Magnoliopsida</taxon>
        <taxon>eudicotyledons</taxon>
        <taxon>Gunneridae</taxon>
        <taxon>Pentapetalae</taxon>
        <taxon>Caryophyllales</taxon>
        <taxon>Chenopodiaceae</taxon>
        <taxon>Chenopodioideae</taxon>
        <taxon>Anserineae</taxon>
        <taxon>Spinacia</taxon>
    </lineage>
</organism>
<name>A0A9R0JEW2_SPIOL</name>
<keyword evidence="3" id="KW-1185">Reference proteome</keyword>
<sequence>MKDLGRGGDEQFKNEILILAKLQHRNLVALLGFCLEEEEMLLIYEFMPNNSLDKFIFDTARHTFIRWETRYKIINGTVRGLVYLHEQSRLRIVHRDLKAGNVLLDEEFNPKISDFGMARLFNIDQTQSVASKIVGTFGYMAPEYVLQGQVSMKSDVYSFGVLVLEIISGQKIGSFRSEENQETLLEFVWKNWSDGTAWNAVDPALSNAHSTEVLKCIHVGLLCVQQNPKDRPTMTLVDLMLRNDPISLPAPSKPAFFDRSDILDDAPPQGSSSNQSSSTFVGNSTNEVTITQLQPR</sequence>
<evidence type="ECO:0000259" key="2">
    <source>
        <dbReference type="PROSITE" id="PS50011"/>
    </source>
</evidence>
<feature type="compositionally biased region" description="Polar residues" evidence="1">
    <location>
        <begin position="279"/>
        <end position="296"/>
    </location>
</feature>
<gene>
    <name evidence="4" type="primary">LOC110805283</name>
</gene>